<evidence type="ECO:0000313" key="2">
    <source>
        <dbReference type="Proteomes" id="UP000282311"/>
    </source>
</evidence>
<keyword evidence="2" id="KW-1185">Reference proteome</keyword>
<gene>
    <name evidence="1" type="ORF">D7M11_00960</name>
</gene>
<accession>A0A3B0CP28</accession>
<dbReference type="AlphaFoldDB" id="A0A3B0CP28"/>
<proteinExistence type="predicted"/>
<evidence type="ECO:0000313" key="1">
    <source>
        <dbReference type="EMBL" id="RKN86570.1"/>
    </source>
</evidence>
<comment type="caution">
    <text evidence="1">The sequence shown here is derived from an EMBL/GenBank/DDBJ whole genome shotgun (WGS) entry which is preliminary data.</text>
</comment>
<name>A0A3B0CP28_9BACL</name>
<dbReference type="EMBL" id="RBAH01000001">
    <property type="protein sequence ID" value="RKN86570.1"/>
    <property type="molecule type" value="Genomic_DNA"/>
</dbReference>
<organism evidence="1 2">
    <name type="scientific">Paenibacillus ginsengarvi</name>
    <dbReference type="NCBI Taxonomy" id="400777"/>
    <lineage>
        <taxon>Bacteria</taxon>
        <taxon>Bacillati</taxon>
        <taxon>Bacillota</taxon>
        <taxon>Bacilli</taxon>
        <taxon>Bacillales</taxon>
        <taxon>Paenibacillaceae</taxon>
        <taxon>Paenibacillus</taxon>
    </lineage>
</organism>
<protein>
    <submittedName>
        <fullName evidence="1">Uncharacterized protein</fullName>
    </submittedName>
</protein>
<reference evidence="1 2" key="1">
    <citation type="journal article" date="2007" name="Int. J. Syst. Evol. Microbiol.">
        <title>Paenibacillus ginsengarvi sp. nov., isolated from soil from ginseng cultivation.</title>
        <authorList>
            <person name="Yoon M.H."/>
            <person name="Ten L.N."/>
            <person name="Im W.T."/>
        </authorList>
    </citation>
    <scope>NUCLEOTIDE SEQUENCE [LARGE SCALE GENOMIC DNA]</scope>
    <source>
        <strain evidence="1 2">KCTC 13059</strain>
    </source>
</reference>
<sequence length="102" mass="11838">MCPFYIGGTYWKAPSPNFFPNSYPICEYEEIHVALNHKKTASHKGKRIKVSEPACANSFMGEEKPDEELMGKRKPSPRLSTTLVGCRYLQYSRTWKKIYLCR</sequence>
<dbReference type="Proteomes" id="UP000282311">
    <property type="component" value="Unassembled WGS sequence"/>
</dbReference>